<feature type="coiled-coil region" evidence="1">
    <location>
        <begin position="280"/>
        <end position="326"/>
    </location>
</feature>
<feature type="transmembrane region" description="Helical" evidence="2">
    <location>
        <begin position="141"/>
        <end position="165"/>
    </location>
</feature>
<dbReference type="AlphaFoldDB" id="A0A9P1DAR4"/>
<comment type="caution">
    <text evidence="3">The sequence shown here is derived from an EMBL/GenBank/DDBJ whole genome shotgun (WGS) entry which is preliminary data.</text>
</comment>
<feature type="non-terminal residue" evidence="3">
    <location>
        <position position="1"/>
    </location>
</feature>
<keyword evidence="2" id="KW-0812">Transmembrane</keyword>
<dbReference type="EMBL" id="CAMXCT020003757">
    <property type="protein sequence ID" value="CAL1159421.1"/>
    <property type="molecule type" value="Genomic_DNA"/>
</dbReference>
<name>A0A9P1DAR4_9DINO</name>
<keyword evidence="1" id="KW-0175">Coiled coil</keyword>
<evidence type="ECO:0000256" key="2">
    <source>
        <dbReference type="SAM" id="Phobius"/>
    </source>
</evidence>
<sequence length="376" mass="43138">LLQVHFTDSSSARQLVSRQGAGKVRHLAGKILWVQSKVREGDVLLSQISTSFNISDVGTNPLSKKRLVAMMGEIGMMHVESGETVGEMERDELRTYGSNSKSLSKIAKTVLKLTAMMGLEPMQVAAQEETCNETNQKDSSFWIWTSLMVLACAWMAVCFIAFWFWKKLDKRLYWNEVQLAEDDSMLGRHRDQLSTLQDQLTNLRGKFERHVERYDGEFEVLEDYGDSIRFGLVEIGGFVRHQKLTTQQRESLQVLEKANMAIFDQNKKTPENTDPPRKSTVDGEEAMSQLENLLNNLRAQQNESLANELYEDARELQRAIDSVLEAKETGAGLTADLLFQVRNCFQRVFRKARNRGEEWLSQVYKFYVDDMQQLLK</sequence>
<dbReference type="EMBL" id="CAMXCT010003757">
    <property type="protein sequence ID" value="CAI4006046.1"/>
    <property type="molecule type" value="Genomic_DNA"/>
</dbReference>
<keyword evidence="2" id="KW-0472">Membrane</keyword>
<feature type="coiled-coil region" evidence="1">
    <location>
        <begin position="186"/>
        <end position="213"/>
    </location>
</feature>
<reference evidence="4" key="2">
    <citation type="submission" date="2024-04" db="EMBL/GenBank/DDBJ databases">
        <authorList>
            <person name="Chen Y."/>
            <person name="Shah S."/>
            <person name="Dougan E. K."/>
            <person name="Thang M."/>
            <person name="Chan C."/>
        </authorList>
    </citation>
    <scope>NUCLEOTIDE SEQUENCE [LARGE SCALE GENOMIC DNA]</scope>
</reference>
<protein>
    <submittedName>
        <fullName evidence="3">Uncharacterized protein</fullName>
    </submittedName>
</protein>
<keyword evidence="2" id="KW-1133">Transmembrane helix</keyword>
<accession>A0A9P1DAR4</accession>
<evidence type="ECO:0000313" key="3">
    <source>
        <dbReference type="EMBL" id="CAI4006046.1"/>
    </source>
</evidence>
<evidence type="ECO:0000313" key="4">
    <source>
        <dbReference type="EMBL" id="CAL1159421.1"/>
    </source>
</evidence>
<evidence type="ECO:0000256" key="1">
    <source>
        <dbReference type="SAM" id="Coils"/>
    </source>
</evidence>
<reference evidence="3" key="1">
    <citation type="submission" date="2022-10" db="EMBL/GenBank/DDBJ databases">
        <authorList>
            <person name="Chen Y."/>
            <person name="Dougan E. K."/>
            <person name="Chan C."/>
            <person name="Rhodes N."/>
            <person name="Thang M."/>
        </authorList>
    </citation>
    <scope>NUCLEOTIDE SEQUENCE</scope>
</reference>
<gene>
    <name evidence="3" type="ORF">C1SCF055_LOCUS31725</name>
</gene>
<organism evidence="3">
    <name type="scientific">Cladocopium goreaui</name>
    <dbReference type="NCBI Taxonomy" id="2562237"/>
    <lineage>
        <taxon>Eukaryota</taxon>
        <taxon>Sar</taxon>
        <taxon>Alveolata</taxon>
        <taxon>Dinophyceae</taxon>
        <taxon>Suessiales</taxon>
        <taxon>Symbiodiniaceae</taxon>
        <taxon>Cladocopium</taxon>
    </lineage>
</organism>
<proteinExistence type="predicted"/>